<dbReference type="KEGG" id="nox:C5F49_07370"/>
<comment type="catalytic activity">
    <reaction evidence="10">
        <text>L-threonyl-[protein] + ATP = O-phospho-L-threonyl-[protein] + ADP + H(+)</text>
        <dbReference type="Rhea" id="RHEA:46608"/>
        <dbReference type="Rhea" id="RHEA-COMP:11060"/>
        <dbReference type="Rhea" id="RHEA-COMP:11605"/>
        <dbReference type="ChEBI" id="CHEBI:15378"/>
        <dbReference type="ChEBI" id="CHEBI:30013"/>
        <dbReference type="ChEBI" id="CHEBI:30616"/>
        <dbReference type="ChEBI" id="CHEBI:61977"/>
        <dbReference type="ChEBI" id="CHEBI:456216"/>
        <dbReference type="EC" id="2.7.11.1"/>
    </reaction>
</comment>
<evidence type="ECO:0000256" key="10">
    <source>
        <dbReference type="ARBA" id="ARBA00047899"/>
    </source>
</evidence>
<dbReference type="GO" id="GO:0005524">
    <property type="term" value="F:ATP binding"/>
    <property type="evidence" value="ECO:0007669"/>
    <property type="project" value="UniProtKB-KW"/>
</dbReference>
<dbReference type="GO" id="GO:0046872">
    <property type="term" value="F:metal ion binding"/>
    <property type="evidence" value="ECO:0007669"/>
    <property type="project" value="UniProtKB-KW"/>
</dbReference>
<dbReference type="EC" id="2.7.11.1" evidence="2"/>
<dbReference type="OrthoDB" id="31344at2157"/>
<reference evidence="13 14" key="1">
    <citation type="submission" date="2018-02" db="EMBL/GenBank/DDBJ databases">
        <title>Complete genome of Nitrosopumilus oxyclinae HCE1.</title>
        <authorList>
            <person name="Qin W."/>
            <person name="Zheng Y."/>
            <person name="Stahl D.A."/>
        </authorList>
    </citation>
    <scope>NUCLEOTIDE SEQUENCE [LARGE SCALE GENOMIC DNA]</scope>
    <source>
        <strain evidence="13 14">HCE1</strain>
    </source>
</reference>
<keyword evidence="14" id="KW-1185">Reference proteome</keyword>
<evidence type="ECO:0000256" key="5">
    <source>
        <dbReference type="ARBA" id="ARBA00022723"/>
    </source>
</evidence>
<keyword evidence="7 13" id="KW-0418">Kinase</keyword>
<dbReference type="PANTHER" id="PTHR45723">
    <property type="entry name" value="SERINE/THREONINE-PROTEIN KINASE RIO1"/>
    <property type="match status" value="1"/>
</dbReference>
<dbReference type="SMART" id="SM00090">
    <property type="entry name" value="RIO"/>
    <property type="match status" value="1"/>
</dbReference>
<name>A0A7D5R1A9_9ARCH</name>
<dbReference type="CDD" id="cd05145">
    <property type="entry name" value="RIO1_like"/>
    <property type="match status" value="1"/>
</dbReference>
<dbReference type="InterPro" id="IPR018934">
    <property type="entry name" value="RIO_dom"/>
</dbReference>
<dbReference type="Gene3D" id="1.10.510.10">
    <property type="entry name" value="Transferase(Phosphotransferase) domain 1"/>
    <property type="match status" value="1"/>
</dbReference>
<keyword evidence="4" id="KW-0808">Transferase</keyword>
<evidence type="ECO:0000313" key="14">
    <source>
        <dbReference type="Proteomes" id="UP000509441"/>
    </source>
</evidence>
<keyword evidence="9" id="KW-0460">Magnesium</keyword>
<keyword evidence="3" id="KW-0723">Serine/threonine-protein kinase</keyword>
<dbReference type="GeneID" id="56061800"/>
<sequence>MTDTISKKLESKLDNKLRSKRKRSPLEDGFKKGKVVNEVLDKPTVMTLYKMITDHVIAYVNGSVSAGKESVLFWGVDDDGASVALKIYLVSTANFKKREPYILGDPRFSHLKKGTKNLVYLWAKKEHRNLTQCYQAGIPVPRPYYVTNNVLAMEFIGDGGAPAKQLLTSEVDENDYAQAISILTDIYKKAKLVHGDFSEYNIFKTEKGLVVFDLGSGVDLRHPNAHEFLKRDINNIGRFFNKRGIPVEDSDKIFEDIVK</sequence>
<protein>
    <recommendedName>
        <fullName evidence="2">non-specific serine/threonine protein kinase</fullName>
        <ecNumber evidence="2">2.7.11.1</ecNumber>
    </recommendedName>
</protein>
<accession>A0A7D5R1A9</accession>
<evidence type="ECO:0000256" key="2">
    <source>
        <dbReference type="ARBA" id="ARBA00012513"/>
    </source>
</evidence>
<organism evidence="13 14">
    <name type="scientific">Nitrosopumilus oxyclinae</name>
    <dbReference type="NCBI Taxonomy" id="1959104"/>
    <lineage>
        <taxon>Archaea</taxon>
        <taxon>Nitrososphaerota</taxon>
        <taxon>Nitrososphaeria</taxon>
        <taxon>Nitrosopumilales</taxon>
        <taxon>Nitrosopumilaceae</taxon>
        <taxon>Nitrosopumilus</taxon>
    </lineage>
</organism>
<feature type="domain" description="RIO kinase" evidence="12">
    <location>
        <begin position="29"/>
        <end position="259"/>
    </location>
</feature>
<gene>
    <name evidence="13" type="ORF">C5F49_07370</name>
</gene>
<evidence type="ECO:0000256" key="8">
    <source>
        <dbReference type="ARBA" id="ARBA00022840"/>
    </source>
</evidence>
<proteinExistence type="inferred from homology"/>
<keyword evidence="5" id="KW-0479">Metal-binding</keyword>
<keyword evidence="8" id="KW-0067">ATP-binding</keyword>
<dbReference type="Pfam" id="PF01163">
    <property type="entry name" value="RIO1"/>
    <property type="match status" value="1"/>
</dbReference>
<evidence type="ECO:0000256" key="4">
    <source>
        <dbReference type="ARBA" id="ARBA00022679"/>
    </source>
</evidence>
<evidence type="ECO:0000259" key="12">
    <source>
        <dbReference type="SMART" id="SM00090"/>
    </source>
</evidence>
<dbReference type="SUPFAM" id="SSF56112">
    <property type="entry name" value="Protein kinase-like (PK-like)"/>
    <property type="match status" value="1"/>
</dbReference>
<evidence type="ECO:0000313" key="13">
    <source>
        <dbReference type="EMBL" id="QLH05160.1"/>
    </source>
</evidence>
<dbReference type="Proteomes" id="UP000509441">
    <property type="component" value="Chromosome"/>
</dbReference>
<dbReference type="RefSeq" id="WP_179362402.1">
    <property type="nucleotide sequence ID" value="NZ_CP026994.1"/>
</dbReference>
<dbReference type="InterPro" id="IPR000687">
    <property type="entry name" value="RIO_kinase"/>
</dbReference>
<evidence type="ECO:0000256" key="7">
    <source>
        <dbReference type="ARBA" id="ARBA00022777"/>
    </source>
</evidence>
<dbReference type="InterPro" id="IPR011009">
    <property type="entry name" value="Kinase-like_dom_sf"/>
</dbReference>
<evidence type="ECO:0000256" key="1">
    <source>
        <dbReference type="ARBA" id="ARBA00009196"/>
    </source>
</evidence>
<dbReference type="EMBL" id="CP026994">
    <property type="protein sequence ID" value="QLH05160.1"/>
    <property type="molecule type" value="Genomic_DNA"/>
</dbReference>
<dbReference type="InterPro" id="IPR051272">
    <property type="entry name" value="RIO-type_Ser/Thr_kinase"/>
</dbReference>
<evidence type="ECO:0000256" key="3">
    <source>
        <dbReference type="ARBA" id="ARBA00022527"/>
    </source>
</evidence>
<comment type="catalytic activity">
    <reaction evidence="11">
        <text>L-seryl-[protein] + ATP = O-phospho-L-seryl-[protein] + ADP + H(+)</text>
        <dbReference type="Rhea" id="RHEA:17989"/>
        <dbReference type="Rhea" id="RHEA-COMP:9863"/>
        <dbReference type="Rhea" id="RHEA-COMP:11604"/>
        <dbReference type="ChEBI" id="CHEBI:15378"/>
        <dbReference type="ChEBI" id="CHEBI:29999"/>
        <dbReference type="ChEBI" id="CHEBI:30616"/>
        <dbReference type="ChEBI" id="CHEBI:83421"/>
        <dbReference type="ChEBI" id="CHEBI:456216"/>
        <dbReference type="EC" id="2.7.11.1"/>
    </reaction>
</comment>
<evidence type="ECO:0000256" key="9">
    <source>
        <dbReference type="ARBA" id="ARBA00022842"/>
    </source>
</evidence>
<comment type="similarity">
    <text evidence="1">Belongs to the protein kinase superfamily. RIO-type Ser/Thr kinase family.</text>
</comment>
<evidence type="ECO:0000256" key="6">
    <source>
        <dbReference type="ARBA" id="ARBA00022741"/>
    </source>
</evidence>
<dbReference type="GO" id="GO:0004674">
    <property type="term" value="F:protein serine/threonine kinase activity"/>
    <property type="evidence" value="ECO:0007669"/>
    <property type="project" value="UniProtKB-KW"/>
</dbReference>
<dbReference type="Gene3D" id="3.30.200.20">
    <property type="entry name" value="Phosphorylase Kinase, domain 1"/>
    <property type="match status" value="1"/>
</dbReference>
<evidence type="ECO:0000256" key="11">
    <source>
        <dbReference type="ARBA" id="ARBA00048679"/>
    </source>
</evidence>
<keyword evidence="6" id="KW-0547">Nucleotide-binding</keyword>
<dbReference type="AlphaFoldDB" id="A0A7D5R1A9"/>